<protein>
    <submittedName>
        <fullName evidence="1">Uncharacterized protein</fullName>
    </submittedName>
</protein>
<evidence type="ECO:0000313" key="1">
    <source>
        <dbReference type="EMBL" id="EFL24183.1"/>
    </source>
</evidence>
<dbReference type="STRING" id="457427.SSOG_03897"/>
<dbReference type="AlphaFoldDB" id="D9WSQ8"/>
<evidence type="ECO:0000313" key="2">
    <source>
        <dbReference type="Proteomes" id="UP000003963"/>
    </source>
</evidence>
<accession>D9WSQ8</accession>
<dbReference type="EMBL" id="GG657754">
    <property type="protein sequence ID" value="EFL24183.1"/>
    <property type="molecule type" value="Genomic_DNA"/>
</dbReference>
<gene>
    <name evidence="1" type="ORF">SSOG_03897</name>
</gene>
<reference evidence="1 2" key="1">
    <citation type="submission" date="2009-02" db="EMBL/GenBank/DDBJ databases">
        <title>Annotation of Streptomyces hygroscopicus strain ATCC 53653.</title>
        <authorList>
            <consortium name="The Broad Institute Genome Sequencing Platform"/>
            <consortium name="Broad Institute Microbial Sequencing Center"/>
            <person name="Fischbach M."/>
            <person name="Godfrey P."/>
            <person name="Ward D."/>
            <person name="Young S."/>
            <person name="Zeng Q."/>
            <person name="Koehrsen M."/>
            <person name="Alvarado L."/>
            <person name="Berlin A.M."/>
            <person name="Bochicchio J."/>
            <person name="Borenstein D."/>
            <person name="Chapman S.B."/>
            <person name="Chen Z."/>
            <person name="Engels R."/>
            <person name="Freedman E."/>
            <person name="Gellesch M."/>
            <person name="Goldberg J."/>
            <person name="Griggs A."/>
            <person name="Gujja S."/>
            <person name="Heilman E.R."/>
            <person name="Heiman D.I."/>
            <person name="Hepburn T.A."/>
            <person name="Howarth C."/>
            <person name="Jen D."/>
            <person name="Larson L."/>
            <person name="Lewis B."/>
            <person name="Mehta T."/>
            <person name="Park D."/>
            <person name="Pearson M."/>
            <person name="Richards J."/>
            <person name="Roberts A."/>
            <person name="Saif S."/>
            <person name="Shea T.D."/>
            <person name="Shenoy N."/>
            <person name="Sisk P."/>
            <person name="Stolte C."/>
            <person name="Sykes S.N."/>
            <person name="Thomson T."/>
            <person name="Walk T."/>
            <person name="White J."/>
            <person name="Yandava C."/>
            <person name="Straight P."/>
            <person name="Clardy J."/>
            <person name="Hung D."/>
            <person name="Kolter R."/>
            <person name="Mekalanos J."/>
            <person name="Walker S."/>
            <person name="Walsh C.T."/>
            <person name="Wieland-Brown L.C."/>
            <person name="Haas B."/>
            <person name="Nusbaum C."/>
            <person name="Birren B."/>
        </authorList>
    </citation>
    <scope>NUCLEOTIDE SEQUENCE [LARGE SCALE GENOMIC DNA]</scope>
    <source>
        <strain evidence="1 2">ATCC 53653</strain>
    </source>
</reference>
<dbReference type="Proteomes" id="UP000003963">
    <property type="component" value="Unassembled WGS sequence"/>
</dbReference>
<dbReference type="HOGENOM" id="CLU_3048477_0_0_11"/>
<proteinExistence type="predicted"/>
<keyword evidence="2" id="KW-1185">Reference proteome</keyword>
<sequence>MTVTVYTIEGLEARMLELRELAGRSRAVVRTPDRPVSRTARRAAVVAARAARARKRWTR</sequence>
<name>D9WSQ8_9ACTN</name>
<organism evidence="1 2">
    <name type="scientific">Streptomyces himastatinicus ATCC 53653</name>
    <dbReference type="NCBI Taxonomy" id="457427"/>
    <lineage>
        <taxon>Bacteria</taxon>
        <taxon>Bacillati</taxon>
        <taxon>Actinomycetota</taxon>
        <taxon>Actinomycetes</taxon>
        <taxon>Kitasatosporales</taxon>
        <taxon>Streptomycetaceae</taxon>
        <taxon>Streptomyces</taxon>
        <taxon>Streptomyces violaceusniger group</taxon>
    </lineage>
</organism>
<dbReference type="RefSeq" id="WP_009715992.1">
    <property type="nucleotide sequence ID" value="NZ_GG657754.1"/>
</dbReference>